<gene>
    <name evidence="2" type="ORF">Pm5461_064</name>
</gene>
<dbReference type="InterPro" id="IPR015208">
    <property type="entry name" value="T4_recomb_endonuclease_dimer"/>
</dbReference>
<evidence type="ECO:0000259" key="1">
    <source>
        <dbReference type="Pfam" id="PF09124"/>
    </source>
</evidence>
<proteinExistence type="predicted"/>
<dbReference type="GeneID" id="26622863"/>
<dbReference type="Gene3D" id="1.10.720.10">
    <property type="match status" value="1"/>
</dbReference>
<dbReference type="Proteomes" id="UP000202749">
    <property type="component" value="Segment"/>
</dbReference>
<evidence type="ECO:0000313" key="2">
    <source>
        <dbReference type="EMBL" id="AKA61926.1"/>
    </source>
</evidence>
<reference evidence="2 3" key="1">
    <citation type="submission" date="2015-03" db="EMBL/GenBank/DDBJ databases">
        <authorList>
            <person name="Melo L.D.R."/>
            <person name="Veiga P."/>
            <person name="Cerca N."/>
            <person name="Kropinski A.M."/>
            <person name="Azeredo J."/>
            <person name="Almeida C."/>
            <person name="Sillankorva S."/>
        </authorList>
    </citation>
    <scope>NUCLEOTIDE SEQUENCE [LARGE SCALE GENOMIC DNA]</scope>
</reference>
<evidence type="ECO:0000313" key="3">
    <source>
        <dbReference type="Proteomes" id="UP000202749"/>
    </source>
</evidence>
<dbReference type="SUPFAM" id="SSF68918">
    <property type="entry name" value="Recombination endonuclease VII, C-terminal and dimerization domains"/>
    <property type="match status" value="1"/>
</dbReference>
<keyword evidence="2" id="KW-0540">Nuclease</keyword>
<dbReference type="InterPro" id="IPR036309">
    <property type="entry name" value="T4_recomb_endonuclease_dim_sf"/>
</dbReference>
<dbReference type="GO" id="GO:0004519">
    <property type="term" value="F:endonuclease activity"/>
    <property type="evidence" value="ECO:0007669"/>
    <property type="project" value="UniProtKB-KW"/>
</dbReference>
<dbReference type="KEGG" id="vg:26622863"/>
<sequence length="156" mass="18157">MLLSGKSFKQEKEKMYKAQKGLCCICKLELDKDVQKNHLDHDHALSGPEAGKVRGLLCALCNAAEGQMKHKFNRSGLKSKVEYITWMENLLFYLKQDSSENPIHPQYIIDKSKEFSRMSKEEMIEEMTINGFEYLETDTKTELTKRYKKALRKSLK</sequence>
<dbReference type="Pfam" id="PF02945">
    <property type="entry name" value="Endonuclease_7"/>
    <property type="match status" value="1"/>
</dbReference>
<dbReference type="Gene3D" id="3.40.1800.10">
    <property type="entry name" value="His-Me finger endonucleases"/>
    <property type="match status" value="1"/>
</dbReference>
<dbReference type="SUPFAM" id="SSF54060">
    <property type="entry name" value="His-Me finger endonucleases"/>
    <property type="match status" value="1"/>
</dbReference>
<protein>
    <submittedName>
        <fullName evidence="2">Recombinase endonuclease VII</fullName>
    </submittedName>
</protein>
<feature type="domain" description="T4 recombination endonuclease VII dimerisation" evidence="1">
    <location>
        <begin position="103"/>
        <end position="156"/>
    </location>
</feature>
<dbReference type="Pfam" id="PF09124">
    <property type="entry name" value="Endonuc-dimeris"/>
    <property type="match status" value="1"/>
</dbReference>
<dbReference type="InterPro" id="IPR044925">
    <property type="entry name" value="His-Me_finger_sf"/>
</dbReference>
<dbReference type="RefSeq" id="YP_009195482.1">
    <property type="nucleotide sequence ID" value="NC_028762.1"/>
</dbReference>
<dbReference type="EMBL" id="KP890823">
    <property type="protein sequence ID" value="AKA61926.1"/>
    <property type="molecule type" value="Genomic_DNA"/>
</dbReference>
<dbReference type="InterPro" id="IPR038563">
    <property type="entry name" value="Endonuclease_7_sf"/>
</dbReference>
<keyword evidence="2" id="KW-0378">Hydrolase</keyword>
<accession>A0A0G2SSG5</accession>
<dbReference type="InterPro" id="IPR004211">
    <property type="entry name" value="Endonuclease_7"/>
</dbReference>
<organism evidence="2 3">
    <name type="scientific">Proteus phage vB_PmiM_Pm5461</name>
    <dbReference type="NCBI Taxonomy" id="1636250"/>
    <lineage>
        <taxon>Viruses</taxon>
        <taxon>Duplodnaviria</taxon>
        <taxon>Heunggongvirae</taxon>
        <taxon>Uroviricota</taxon>
        <taxon>Caudoviricetes</taxon>
        <taxon>Pantevenvirales</taxon>
        <taxon>Straboviridae</taxon>
        <taxon>Bragavirus</taxon>
        <taxon>Bragavirus pm5461</taxon>
    </lineage>
</organism>
<keyword evidence="3" id="KW-1185">Reference proteome</keyword>
<keyword evidence="2" id="KW-0255">Endonuclease</keyword>
<name>A0A0G2SSG5_9CAUD</name>
<dbReference type="OrthoDB" id="12062at10239"/>